<organism evidence="3 4">
    <name type="scientific">Anopheles minimus</name>
    <dbReference type="NCBI Taxonomy" id="112268"/>
    <lineage>
        <taxon>Eukaryota</taxon>
        <taxon>Metazoa</taxon>
        <taxon>Ecdysozoa</taxon>
        <taxon>Arthropoda</taxon>
        <taxon>Hexapoda</taxon>
        <taxon>Insecta</taxon>
        <taxon>Pterygota</taxon>
        <taxon>Neoptera</taxon>
        <taxon>Endopterygota</taxon>
        <taxon>Diptera</taxon>
        <taxon>Nematocera</taxon>
        <taxon>Culicoidea</taxon>
        <taxon>Culicidae</taxon>
        <taxon>Anophelinae</taxon>
        <taxon>Anopheles</taxon>
    </lineage>
</organism>
<keyword evidence="2" id="KW-0812">Transmembrane</keyword>
<feature type="transmembrane region" description="Helical" evidence="2">
    <location>
        <begin position="83"/>
        <end position="115"/>
    </location>
</feature>
<reference evidence="3" key="2">
    <citation type="submission" date="2020-05" db="UniProtKB">
        <authorList>
            <consortium name="EnsemblMetazoa"/>
        </authorList>
    </citation>
    <scope>IDENTIFICATION</scope>
    <source>
        <strain evidence="3">MINIMUS1</strain>
    </source>
</reference>
<dbReference type="EnsemblMetazoa" id="AMIN003025-RA">
    <property type="protein sequence ID" value="AMIN003025-PA"/>
    <property type="gene ID" value="AMIN003025"/>
</dbReference>
<protein>
    <submittedName>
        <fullName evidence="3">Uncharacterized protein</fullName>
    </submittedName>
</protein>
<name>A0A182VY75_9DIPT</name>
<feature type="region of interest" description="Disordered" evidence="1">
    <location>
        <begin position="1"/>
        <end position="43"/>
    </location>
</feature>
<evidence type="ECO:0000313" key="4">
    <source>
        <dbReference type="Proteomes" id="UP000075920"/>
    </source>
</evidence>
<keyword evidence="2" id="KW-0472">Membrane</keyword>
<dbReference type="VEuPathDB" id="VectorBase:AMIN003025"/>
<evidence type="ECO:0000256" key="2">
    <source>
        <dbReference type="SAM" id="Phobius"/>
    </source>
</evidence>
<reference evidence="4" key="1">
    <citation type="submission" date="2013-03" db="EMBL/GenBank/DDBJ databases">
        <title>The Genome Sequence of Anopheles minimus MINIMUS1.</title>
        <authorList>
            <consortium name="The Broad Institute Genomics Platform"/>
            <person name="Neafsey D.E."/>
            <person name="Walton C."/>
            <person name="Walker B."/>
            <person name="Young S.K."/>
            <person name="Zeng Q."/>
            <person name="Gargeya S."/>
            <person name="Fitzgerald M."/>
            <person name="Haas B."/>
            <person name="Abouelleil A."/>
            <person name="Allen A.W."/>
            <person name="Alvarado L."/>
            <person name="Arachchi H.M."/>
            <person name="Berlin A.M."/>
            <person name="Chapman S.B."/>
            <person name="Gainer-Dewar J."/>
            <person name="Goldberg J."/>
            <person name="Griggs A."/>
            <person name="Gujja S."/>
            <person name="Hansen M."/>
            <person name="Howarth C."/>
            <person name="Imamovic A."/>
            <person name="Ireland A."/>
            <person name="Larimer J."/>
            <person name="McCowan C."/>
            <person name="Murphy C."/>
            <person name="Pearson M."/>
            <person name="Poon T.W."/>
            <person name="Priest M."/>
            <person name="Roberts A."/>
            <person name="Saif S."/>
            <person name="Shea T."/>
            <person name="Sisk P."/>
            <person name="Sykes S."/>
            <person name="Wortman J."/>
            <person name="Nusbaum C."/>
            <person name="Birren B."/>
        </authorList>
    </citation>
    <scope>NUCLEOTIDE SEQUENCE [LARGE SCALE GENOMIC DNA]</scope>
    <source>
        <strain evidence="4">MINIMUS1</strain>
    </source>
</reference>
<proteinExistence type="predicted"/>
<keyword evidence="4" id="KW-1185">Reference proteome</keyword>
<accession>A0A182VY75</accession>
<sequence>MPKTASLITTRKRDEISDQSAPSGRQRGASEGSRPVSVGRPEDMQRHALYAGGSTTMSPSERENFDLLDELELLLQRKGRLSVLMVTFIALAVCFLVVGLLMATGIMMVTFFIFICYNETPDTEGIASLNILGYG</sequence>
<evidence type="ECO:0000256" key="1">
    <source>
        <dbReference type="SAM" id="MobiDB-lite"/>
    </source>
</evidence>
<evidence type="ECO:0000313" key="3">
    <source>
        <dbReference type="EnsemblMetazoa" id="AMIN003025-PA"/>
    </source>
</evidence>
<keyword evidence="2" id="KW-1133">Transmembrane helix</keyword>
<dbReference type="AlphaFoldDB" id="A0A182VY75"/>
<dbReference type="Proteomes" id="UP000075920">
    <property type="component" value="Unassembled WGS sequence"/>
</dbReference>